<gene>
    <name evidence="1" type="ORF">CKJ66_26770</name>
</gene>
<evidence type="ECO:0000313" key="1">
    <source>
        <dbReference type="EMBL" id="PBA23826.1"/>
    </source>
</evidence>
<dbReference type="AlphaFoldDB" id="A0A2A2ZBH6"/>
<accession>A0A2A2ZBH6</accession>
<reference evidence="1 2" key="1">
    <citation type="submission" date="2017-08" db="EMBL/GenBank/DDBJ databases">
        <title>Phylogenetic analysis of Mycobacterium avium complex whole genomes.</title>
        <authorList>
            <person name="Caverly L.J."/>
            <person name="Spilker T."/>
            <person name="Lipuma J."/>
        </authorList>
    </citation>
    <scope>NUCLEOTIDE SEQUENCE [LARGE SCALE GENOMIC DNA]</scope>
    <source>
        <strain evidence="1 2">FLAC0165</strain>
    </source>
</reference>
<proteinExistence type="predicted"/>
<evidence type="ECO:0008006" key="3">
    <source>
        <dbReference type="Google" id="ProtNLM"/>
    </source>
</evidence>
<dbReference type="Proteomes" id="UP000217768">
    <property type="component" value="Unassembled WGS sequence"/>
</dbReference>
<name>A0A2A2ZBH6_MYCAV</name>
<evidence type="ECO:0000313" key="2">
    <source>
        <dbReference type="Proteomes" id="UP000217768"/>
    </source>
</evidence>
<dbReference type="InterPro" id="IPR027417">
    <property type="entry name" value="P-loop_NTPase"/>
</dbReference>
<dbReference type="SUPFAM" id="SSF52540">
    <property type="entry name" value="P-loop containing nucleoside triphosphate hydrolases"/>
    <property type="match status" value="1"/>
</dbReference>
<dbReference type="Gene3D" id="3.40.50.300">
    <property type="entry name" value="P-loop containing nucleotide triphosphate hydrolases"/>
    <property type="match status" value="1"/>
</dbReference>
<sequence>MISVARQRDGVYALPEADFAPETSTSDISMPIAVTESGDDIVWRPEADLWPHLHLQGLVGSGKTITAQNIAVAAARARWRVHILRQFDREYGEFIGWPGVEVATTPTEHSALLHRSVDLMYPLPVAPLLVVIDTVKGIVDGIGDSCRSPLRRIAVDGRVHQAHLVLVADPAAPDPVPEVTELLCRLTVIPPLAASRRPRGDLMRWRPGQASAGSLQR</sequence>
<organism evidence="1 2">
    <name type="scientific">Mycobacterium avium</name>
    <dbReference type="NCBI Taxonomy" id="1764"/>
    <lineage>
        <taxon>Bacteria</taxon>
        <taxon>Bacillati</taxon>
        <taxon>Actinomycetota</taxon>
        <taxon>Actinomycetes</taxon>
        <taxon>Mycobacteriales</taxon>
        <taxon>Mycobacteriaceae</taxon>
        <taxon>Mycobacterium</taxon>
        <taxon>Mycobacterium avium complex (MAC)</taxon>
    </lineage>
</organism>
<comment type="caution">
    <text evidence="1">The sequence shown here is derived from an EMBL/GenBank/DDBJ whole genome shotgun (WGS) entry which is preliminary data.</text>
</comment>
<protein>
    <recommendedName>
        <fullName evidence="3">FtsK domain-containing protein</fullName>
    </recommendedName>
</protein>
<dbReference type="EMBL" id="NSFD01000055">
    <property type="protein sequence ID" value="PBA23826.1"/>
    <property type="molecule type" value="Genomic_DNA"/>
</dbReference>